<evidence type="ECO:0000256" key="2">
    <source>
        <dbReference type="ARBA" id="ARBA00023125"/>
    </source>
</evidence>
<dbReference type="InterPro" id="IPR000485">
    <property type="entry name" value="AsnC-type_HTH_dom"/>
</dbReference>
<dbReference type="SMART" id="SM00344">
    <property type="entry name" value="HTH_ASNC"/>
    <property type="match status" value="1"/>
</dbReference>
<dbReference type="Proteomes" id="UP000477782">
    <property type="component" value="Unassembled WGS sequence"/>
</dbReference>
<dbReference type="InterPro" id="IPR036388">
    <property type="entry name" value="WH-like_DNA-bd_sf"/>
</dbReference>
<evidence type="ECO:0000313" key="5">
    <source>
        <dbReference type="EMBL" id="NEY92138.1"/>
    </source>
</evidence>
<dbReference type="AlphaFoldDB" id="A0A6M0QXB4"/>
<evidence type="ECO:0000259" key="4">
    <source>
        <dbReference type="PROSITE" id="PS50956"/>
    </source>
</evidence>
<keyword evidence="3" id="KW-0804">Transcription</keyword>
<dbReference type="PROSITE" id="PS50956">
    <property type="entry name" value="HTH_ASNC_2"/>
    <property type="match status" value="1"/>
</dbReference>
<evidence type="ECO:0000256" key="3">
    <source>
        <dbReference type="ARBA" id="ARBA00023163"/>
    </source>
</evidence>
<keyword evidence="1" id="KW-0805">Transcription regulation</keyword>
<name>A0A6M0QXB4_9RHOB</name>
<protein>
    <submittedName>
        <fullName evidence="5">Lrp/AsnC family transcriptional regulator</fullName>
    </submittedName>
</protein>
<dbReference type="GO" id="GO:0005829">
    <property type="term" value="C:cytosol"/>
    <property type="evidence" value="ECO:0007669"/>
    <property type="project" value="TreeGrafter"/>
</dbReference>
<feature type="domain" description="HTH asnC-type" evidence="4">
    <location>
        <begin position="3"/>
        <end position="64"/>
    </location>
</feature>
<dbReference type="Pfam" id="PF01037">
    <property type="entry name" value="AsnC_trans_reg"/>
    <property type="match status" value="1"/>
</dbReference>
<accession>A0A6M0QXB4</accession>
<sequence length="153" mass="16920">MELAEADRRLLRLVQADARASTQDLAEAAGLTSSPAWRRLKRLEDLGVIRAQVALLDAAKLGLDAQAYVQVSLTDHTEPTVAQFDALVRAAPQILECARVTGGFDYILRVVTRDAEDLERFLMRRLLASGIVRNAMTSFVLRQTKSTTELPLD</sequence>
<dbReference type="Gene3D" id="3.30.70.920">
    <property type="match status" value="1"/>
</dbReference>
<organism evidence="5 6">
    <name type="scientific">Tabrizicola oligotrophica</name>
    <dbReference type="NCBI Taxonomy" id="2710650"/>
    <lineage>
        <taxon>Bacteria</taxon>
        <taxon>Pseudomonadati</taxon>
        <taxon>Pseudomonadota</taxon>
        <taxon>Alphaproteobacteria</taxon>
        <taxon>Rhodobacterales</taxon>
        <taxon>Paracoccaceae</taxon>
        <taxon>Tabrizicola</taxon>
    </lineage>
</organism>
<comment type="caution">
    <text evidence="5">The sequence shown here is derived from an EMBL/GenBank/DDBJ whole genome shotgun (WGS) entry which is preliminary data.</text>
</comment>
<dbReference type="Gene3D" id="1.10.10.10">
    <property type="entry name" value="Winged helix-like DNA-binding domain superfamily/Winged helix DNA-binding domain"/>
    <property type="match status" value="1"/>
</dbReference>
<dbReference type="InterPro" id="IPR011008">
    <property type="entry name" value="Dimeric_a/b-barrel"/>
</dbReference>
<dbReference type="PANTHER" id="PTHR30154:SF34">
    <property type="entry name" value="TRANSCRIPTIONAL REGULATOR AZLB"/>
    <property type="match status" value="1"/>
</dbReference>
<dbReference type="InterPro" id="IPR036390">
    <property type="entry name" value="WH_DNA-bd_sf"/>
</dbReference>
<dbReference type="PANTHER" id="PTHR30154">
    <property type="entry name" value="LEUCINE-RESPONSIVE REGULATORY PROTEIN"/>
    <property type="match status" value="1"/>
</dbReference>
<reference evidence="5 6" key="1">
    <citation type="submission" date="2020-02" db="EMBL/GenBank/DDBJ databases">
        <authorList>
            <person name="Chen W.-M."/>
        </authorList>
    </citation>
    <scope>NUCLEOTIDE SEQUENCE [LARGE SCALE GENOMIC DNA]</scope>
    <source>
        <strain evidence="5 6">KMS-5</strain>
    </source>
</reference>
<keyword evidence="6" id="KW-1185">Reference proteome</keyword>
<gene>
    <name evidence="5" type="ORF">G4Z14_17775</name>
</gene>
<dbReference type="GO" id="GO:0043200">
    <property type="term" value="P:response to amino acid"/>
    <property type="evidence" value="ECO:0007669"/>
    <property type="project" value="TreeGrafter"/>
</dbReference>
<evidence type="ECO:0000256" key="1">
    <source>
        <dbReference type="ARBA" id="ARBA00023015"/>
    </source>
</evidence>
<dbReference type="InterPro" id="IPR019888">
    <property type="entry name" value="Tscrpt_reg_AsnC-like"/>
</dbReference>
<dbReference type="PRINTS" id="PR00033">
    <property type="entry name" value="HTHASNC"/>
</dbReference>
<dbReference type="Pfam" id="PF13412">
    <property type="entry name" value="HTH_24"/>
    <property type="match status" value="1"/>
</dbReference>
<evidence type="ECO:0000313" key="6">
    <source>
        <dbReference type="Proteomes" id="UP000477782"/>
    </source>
</evidence>
<dbReference type="SUPFAM" id="SSF54909">
    <property type="entry name" value="Dimeric alpha+beta barrel"/>
    <property type="match status" value="1"/>
</dbReference>
<dbReference type="GO" id="GO:0043565">
    <property type="term" value="F:sequence-specific DNA binding"/>
    <property type="evidence" value="ECO:0007669"/>
    <property type="project" value="InterPro"/>
</dbReference>
<keyword evidence="2" id="KW-0238">DNA-binding</keyword>
<proteinExistence type="predicted"/>
<dbReference type="SUPFAM" id="SSF46785">
    <property type="entry name" value="Winged helix' DNA-binding domain"/>
    <property type="match status" value="1"/>
</dbReference>
<dbReference type="InterPro" id="IPR019887">
    <property type="entry name" value="Tscrpt_reg_AsnC/Lrp_C"/>
</dbReference>
<dbReference type="EMBL" id="JAAIVJ010000021">
    <property type="protein sequence ID" value="NEY92138.1"/>
    <property type="molecule type" value="Genomic_DNA"/>
</dbReference>